<keyword evidence="10" id="KW-0411">Iron-sulfur</keyword>
<keyword evidence="5" id="KW-0004">4Fe-4S</keyword>
<dbReference type="STRING" id="645990.SAMN00120144_2060"/>
<evidence type="ECO:0000256" key="2">
    <source>
        <dbReference type="ARBA" id="ARBA00004196"/>
    </source>
</evidence>
<comment type="similarity">
    <text evidence="3">Belongs to the [NiFe]/[NiFeSe] hydrogenase small subunit family.</text>
</comment>
<dbReference type="Pfam" id="PF01058">
    <property type="entry name" value="Oxidored_q6"/>
    <property type="match status" value="1"/>
</dbReference>
<keyword evidence="8" id="KW-0560">Oxidoreductase</keyword>
<keyword evidence="9" id="KW-0408">Iron</keyword>
<evidence type="ECO:0000259" key="12">
    <source>
        <dbReference type="Pfam" id="PF01058"/>
    </source>
</evidence>
<dbReference type="Gene3D" id="4.10.480.10">
    <property type="entry name" value="Cytochrome-c3 hydrogenase, C-terminal domain"/>
    <property type="match status" value="1"/>
</dbReference>
<sequence>MATSQPAVVADALDEIHVFWLAGMSCDGCSVSTVGATAPSVEGLLTGNMPGLPKIVLHHPVLSVEAGDEFMEPFHQAMNGTLGKQFVVVYEGSIADERKNDENGGYWVALGRHEVDGDMQPFPTADILQLMAPHAAAVIAIGTCATWGGIPAAAGNVTGSMGLMDFLGADYRSTLGLSVVNIPGCAPQGDNFTETVAAVLMFLQGIGPLPEFDSLGRPAWLFTDTVHQTCTRGGFYEEGIFAKEFGDKQCLVEIGCWGPVVQCNINKRGAINHVGGCMNVGAPCIGCTMPGFPDNFSPFYTKPPGTVVSSTTSKTTGYFIRNLRRFSMMYGNRSNQWNKQGHVTSGWGHVAEPSALQKVAHYFYSAMQFRGSVRPGSRPESKPAFIGTGWGGANEQAGARRPNDKSTPPGFQPDSTGPHADATKELTQQ</sequence>
<evidence type="ECO:0000256" key="11">
    <source>
        <dbReference type="SAM" id="MobiDB-lite"/>
    </source>
</evidence>
<dbReference type="InterPro" id="IPR037148">
    <property type="entry name" value="NiFe-Hase_small_C_sf"/>
</dbReference>
<evidence type="ECO:0000259" key="13">
    <source>
        <dbReference type="Pfam" id="PF14720"/>
    </source>
</evidence>
<accession>A0A1W1VMZ1</accession>
<protein>
    <submittedName>
        <fullName evidence="14">Hydrogenase (NiFe) small subunit HydA</fullName>
    </submittedName>
</protein>
<evidence type="ECO:0000256" key="9">
    <source>
        <dbReference type="ARBA" id="ARBA00023004"/>
    </source>
</evidence>
<dbReference type="InterPro" id="IPR037024">
    <property type="entry name" value="NiFe_Hase_small_N_sf"/>
</dbReference>
<feature type="domain" description="NADH:ubiquinone oxidoreductase-like 20kDa subunit" evidence="12">
    <location>
        <begin position="26"/>
        <end position="198"/>
    </location>
</feature>
<proteinExistence type="inferred from homology"/>
<dbReference type="GO" id="GO:0009055">
    <property type="term" value="F:electron transfer activity"/>
    <property type="evidence" value="ECO:0007669"/>
    <property type="project" value="TreeGrafter"/>
</dbReference>
<organism evidence="14 15">
    <name type="scientific">Hymenobacter roseosalivarius DSM 11622</name>
    <dbReference type="NCBI Taxonomy" id="645990"/>
    <lineage>
        <taxon>Bacteria</taxon>
        <taxon>Pseudomonadati</taxon>
        <taxon>Bacteroidota</taxon>
        <taxon>Cytophagia</taxon>
        <taxon>Cytophagales</taxon>
        <taxon>Hymenobacteraceae</taxon>
        <taxon>Hymenobacter</taxon>
    </lineage>
</organism>
<dbReference type="InterPro" id="IPR006137">
    <property type="entry name" value="NADH_UbQ_OxRdtase-like_20kDa"/>
</dbReference>
<keyword evidence="15" id="KW-1185">Reference proteome</keyword>
<dbReference type="GO" id="GO:0008901">
    <property type="term" value="F:ferredoxin hydrogenase activity"/>
    <property type="evidence" value="ECO:0007669"/>
    <property type="project" value="InterPro"/>
</dbReference>
<dbReference type="Proteomes" id="UP000192266">
    <property type="component" value="Unassembled WGS sequence"/>
</dbReference>
<keyword evidence="7" id="KW-0732">Signal</keyword>
<evidence type="ECO:0000256" key="10">
    <source>
        <dbReference type="ARBA" id="ARBA00023014"/>
    </source>
</evidence>
<evidence type="ECO:0000313" key="15">
    <source>
        <dbReference type="Proteomes" id="UP000192266"/>
    </source>
</evidence>
<dbReference type="GO" id="GO:0016020">
    <property type="term" value="C:membrane"/>
    <property type="evidence" value="ECO:0007669"/>
    <property type="project" value="TreeGrafter"/>
</dbReference>
<dbReference type="InterPro" id="IPR027394">
    <property type="entry name" value="Cytochrome-c3_hydrogenase_C"/>
</dbReference>
<dbReference type="InterPro" id="IPR001821">
    <property type="entry name" value="NiFe_hydrogenase_ssu"/>
</dbReference>
<evidence type="ECO:0000256" key="4">
    <source>
        <dbReference type="ARBA" id="ARBA00011771"/>
    </source>
</evidence>
<feature type="domain" description="Cytochrome-c3 hydrogenase C-terminal" evidence="13">
    <location>
        <begin position="222"/>
        <end position="300"/>
    </location>
</feature>
<comment type="subunit">
    <text evidence="4">Heterodimer of a large and a small subunit.</text>
</comment>
<dbReference type="Pfam" id="PF14720">
    <property type="entry name" value="NiFe_hyd_SSU_C"/>
    <property type="match status" value="1"/>
</dbReference>
<dbReference type="AlphaFoldDB" id="A0A1W1VMZ1"/>
<name>A0A1W1VMZ1_9BACT</name>
<evidence type="ECO:0000313" key="14">
    <source>
        <dbReference type="EMBL" id="SMB94698.1"/>
    </source>
</evidence>
<evidence type="ECO:0000256" key="8">
    <source>
        <dbReference type="ARBA" id="ARBA00023002"/>
    </source>
</evidence>
<dbReference type="OrthoDB" id="9766729at2"/>
<gene>
    <name evidence="14" type="ORF">SAMN00120144_2060</name>
</gene>
<dbReference type="SUPFAM" id="SSF56770">
    <property type="entry name" value="HydA/Nqo6-like"/>
    <property type="match status" value="1"/>
</dbReference>
<evidence type="ECO:0000256" key="1">
    <source>
        <dbReference type="ARBA" id="ARBA00001966"/>
    </source>
</evidence>
<dbReference type="Gene3D" id="3.40.50.700">
    <property type="entry name" value="NADH:ubiquinone oxidoreductase-like, 20kDa subunit"/>
    <property type="match status" value="1"/>
</dbReference>
<dbReference type="GO" id="GO:0046872">
    <property type="term" value="F:metal ion binding"/>
    <property type="evidence" value="ECO:0007669"/>
    <property type="project" value="UniProtKB-KW"/>
</dbReference>
<dbReference type="EMBL" id="FWWW01000067">
    <property type="protein sequence ID" value="SMB94698.1"/>
    <property type="molecule type" value="Genomic_DNA"/>
</dbReference>
<keyword evidence="6" id="KW-0479">Metal-binding</keyword>
<dbReference type="GO" id="GO:0009061">
    <property type="term" value="P:anaerobic respiration"/>
    <property type="evidence" value="ECO:0007669"/>
    <property type="project" value="TreeGrafter"/>
</dbReference>
<reference evidence="14 15" key="1">
    <citation type="submission" date="2017-04" db="EMBL/GenBank/DDBJ databases">
        <authorList>
            <person name="Afonso C.L."/>
            <person name="Miller P.J."/>
            <person name="Scott M.A."/>
            <person name="Spackman E."/>
            <person name="Goraichik I."/>
            <person name="Dimitrov K.M."/>
            <person name="Suarez D.L."/>
            <person name="Swayne D.E."/>
        </authorList>
    </citation>
    <scope>NUCLEOTIDE SEQUENCE [LARGE SCALE GENOMIC DNA]</scope>
    <source>
        <strain evidence="14 15">DSM 11622</strain>
    </source>
</reference>
<dbReference type="PANTHER" id="PTHR30013:SF5">
    <property type="entry name" value="HYDROGENASE SMALL SUBUNIT"/>
    <property type="match status" value="1"/>
</dbReference>
<comment type="subcellular location">
    <subcellularLocation>
        <location evidence="2">Cell envelope</location>
    </subcellularLocation>
</comment>
<evidence type="ECO:0000256" key="6">
    <source>
        <dbReference type="ARBA" id="ARBA00022723"/>
    </source>
</evidence>
<dbReference type="GO" id="GO:0009375">
    <property type="term" value="C:ferredoxin hydrogenase complex"/>
    <property type="evidence" value="ECO:0007669"/>
    <property type="project" value="InterPro"/>
</dbReference>
<dbReference type="GO" id="GO:0030313">
    <property type="term" value="C:cell envelope"/>
    <property type="evidence" value="ECO:0007669"/>
    <property type="project" value="UniProtKB-SubCell"/>
</dbReference>
<dbReference type="GO" id="GO:0044569">
    <property type="term" value="C:[Ni-Fe] hydrogenase complex"/>
    <property type="evidence" value="ECO:0007669"/>
    <property type="project" value="TreeGrafter"/>
</dbReference>
<feature type="region of interest" description="Disordered" evidence="11">
    <location>
        <begin position="371"/>
        <end position="429"/>
    </location>
</feature>
<dbReference type="PANTHER" id="PTHR30013">
    <property type="entry name" value="NIFE / NIFESE HYDROGENASE SMALL SUBUNIT FAMILY MEMBER"/>
    <property type="match status" value="1"/>
</dbReference>
<dbReference type="RefSeq" id="WP_084445251.1">
    <property type="nucleotide sequence ID" value="NZ_FWWW01000067.1"/>
</dbReference>
<evidence type="ECO:0000256" key="5">
    <source>
        <dbReference type="ARBA" id="ARBA00022485"/>
    </source>
</evidence>
<evidence type="ECO:0000256" key="7">
    <source>
        <dbReference type="ARBA" id="ARBA00022729"/>
    </source>
</evidence>
<evidence type="ECO:0000256" key="3">
    <source>
        <dbReference type="ARBA" id="ARBA00006605"/>
    </source>
</evidence>
<dbReference type="GO" id="GO:0051539">
    <property type="term" value="F:4 iron, 4 sulfur cluster binding"/>
    <property type="evidence" value="ECO:0007669"/>
    <property type="project" value="UniProtKB-KW"/>
</dbReference>
<comment type="cofactor">
    <cofactor evidence="1">
        <name>[4Fe-4S] cluster</name>
        <dbReference type="ChEBI" id="CHEBI:49883"/>
    </cofactor>
</comment>